<evidence type="ECO:0000313" key="2">
    <source>
        <dbReference type="Proteomes" id="UP000011682"/>
    </source>
</evidence>
<proteinExistence type="predicted"/>
<keyword evidence="2" id="KW-1185">Reference proteome</keyword>
<protein>
    <submittedName>
        <fullName evidence="1">Uncharacterized protein</fullName>
    </submittedName>
</protein>
<dbReference type="Proteomes" id="UP000011682">
    <property type="component" value="Unassembled WGS sequence"/>
</dbReference>
<sequence length="38" mass="4563">MFFWQMRLCEPFRSLPELELLFSKIIAALEKQFKGSKV</sequence>
<dbReference type="AlphaFoldDB" id="S9P223"/>
<name>S9P223_CYSF2</name>
<organism evidence="1 2">
    <name type="scientific">Cystobacter fuscus (strain ATCC 25194 / DSM 2262 / NBRC 100088 / M29)</name>
    <dbReference type="NCBI Taxonomy" id="1242864"/>
    <lineage>
        <taxon>Bacteria</taxon>
        <taxon>Pseudomonadati</taxon>
        <taxon>Myxococcota</taxon>
        <taxon>Myxococcia</taxon>
        <taxon>Myxococcales</taxon>
        <taxon>Cystobacterineae</taxon>
        <taxon>Archangiaceae</taxon>
        <taxon>Cystobacter</taxon>
    </lineage>
</organism>
<reference evidence="1" key="1">
    <citation type="submission" date="2013-05" db="EMBL/GenBank/DDBJ databases">
        <title>Genome assembly of Cystobacter fuscus DSM 2262.</title>
        <authorList>
            <person name="Sharma G."/>
            <person name="Khatri I."/>
            <person name="Kaur C."/>
            <person name="Mayilraj S."/>
            <person name="Subramanian S."/>
        </authorList>
    </citation>
    <scope>NUCLEOTIDE SEQUENCE [LARGE SCALE GENOMIC DNA]</scope>
    <source>
        <strain evidence="1">DSM 2262</strain>
    </source>
</reference>
<evidence type="ECO:0000313" key="1">
    <source>
        <dbReference type="EMBL" id="EPX56327.1"/>
    </source>
</evidence>
<dbReference type="EMBL" id="ANAH02000066">
    <property type="protein sequence ID" value="EPX56327.1"/>
    <property type="molecule type" value="Genomic_DNA"/>
</dbReference>
<comment type="caution">
    <text evidence="1">The sequence shown here is derived from an EMBL/GenBank/DDBJ whole genome shotgun (WGS) entry which is preliminary data.</text>
</comment>
<gene>
    <name evidence="1" type="ORF">D187_007669</name>
</gene>
<accession>S9P223</accession>